<dbReference type="AlphaFoldDB" id="A0AAE0Z660"/>
<accession>A0AAE0Z660</accession>
<organism evidence="2 3">
    <name type="scientific">Elysia crispata</name>
    <name type="common">lettuce slug</name>
    <dbReference type="NCBI Taxonomy" id="231223"/>
    <lineage>
        <taxon>Eukaryota</taxon>
        <taxon>Metazoa</taxon>
        <taxon>Spiralia</taxon>
        <taxon>Lophotrochozoa</taxon>
        <taxon>Mollusca</taxon>
        <taxon>Gastropoda</taxon>
        <taxon>Heterobranchia</taxon>
        <taxon>Euthyneura</taxon>
        <taxon>Panpulmonata</taxon>
        <taxon>Sacoglossa</taxon>
        <taxon>Placobranchoidea</taxon>
        <taxon>Plakobranchidae</taxon>
        <taxon>Elysia</taxon>
    </lineage>
</organism>
<reference evidence="2" key="1">
    <citation type="journal article" date="2023" name="G3 (Bethesda)">
        <title>A reference genome for the long-term kleptoplast-retaining sea slug Elysia crispata morphotype clarki.</title>
        <authorList>
            <person name="Eastman K.E."/>
            <person name="Pendleton A.L."/>
            <person name="Shaikh M.A."/>
            <person name="Suttiyut T."/>
            <person name="Ogas R."/>
            <person name="Tomko P."/>
            <person name="Gavelis G."/>
            <person name="Widhalm J.R."/>
            <person name="Wisecaver J.H."/>
        </authorList>
    </citation>
    <scope>NUCLEOTIDE SEQUENCE</scope>
    <source>
        <strain evidence="2">ECLA1</strain>
    </source>
</reference>
<evidence type="ECO:0000313" key="2">
    <source>
        <dbReference type="EMBL" id="KAK3763598.1"/>
    </source>
</evidence>
<dbReference type="EMBL" id="JAWDGP010004530">
    <property type="protein sequence ID" value="KAK3763598.1"/>
    <property type="molecule type" value="Genomic_DNA"/>
</dbReference>
<comment type="caution">
    <text evidence="2">The sequence shown here is derived from an EMBL/GenBank/DDBJ whole genome shotgun (WGS) entry which is preliminary data.</text>
</comment>
<keyword evidence="3" id="KW-1185">Reference proteome</keyword>
<gene>
    <name evidence="2" type="ORF">RRG08_057021</name>
</gene>
<evidence type="ECO:0000256" key="1">
    <source>
        <dbReference type="SAM" id="MobiDB-lite"/>
    </source>
</evidence>
<evidence type="ECO:0000313" key="3">
    <source>
        <dbReference type="Proteomes" id="UP001283361"/>
    </source>
</evidence>
<protein>
    <submittedName>
        <fullName evidence="2">Uncharacterized protein</fullName>
    </submittedName>
</protein>
<proteinExistence type="predicted"/>
<feature type="region of interest" description="Disordered" evidence="1">
    <location>
        <begin position="174"/>
        <end position="206"/>
    </location>
</feature>
<name>A0AAE0Z660_9GAST</name>
<feature type="compositionally biased region" description="Low complexity" evidence="1">
    <location>
        <begin position="176"/>
        <end position="200"/>
    </location>
</feature>
<dbReference type="Proteomes" id="UP001283361">
    <property type="component" value="Unassembled WGS sequence"/>
</dbReference>
<sequence>MTYPGHYLYKPVEPDLLLLSLGLDIYKPVQPDLLLLSLGLDIYKPVEPDLLLLSLGLDIYKPVEPDLLLLSLGLDIYKPVEPDLLLLSLGLDIYKPVEPDLLLLSLGLDIYKPVEPDLLLLSLGLDIYKPVEPDLLLLSLGLDIYKPVQPSGQKPVIFEIPLCDILAVQTPSRDGATTSTSARPYASTSSAPTASSSTGSEDNNNQSVVVHYAGRRKDSRSLTWEKLLLSGDTGLCSELNNVCNCNIAGHGTAVSKPSISRCELTVIMVQGLQRLLCEIPTAQPSTGIAADISAPATVPFFVSSDRAKNGPIQVTAPRIGTEFYFLLVIKYSE</sequence>